<keyword evidence="3" id="KW-1185">Reference proteome</keyword>
<evidence type="ECO:0000313" key="3">
    <source>
        <dbReference type="Proteomes" id="UP000813444"/>
    </source>
</evidence>
<protein>
    <submittedName>
        <fullName evidence="2">Uncharacterized protein</fullName>
    </submittedName>
</protein>
<proteinExistence type="predicted"/>
<reference evidence="2" key="1">
    <citation type="journal article" date="2021" name="Nat. Commun.">
        <title>Genetic determinants of endophytism in the Arabidopsis root mycobiome.</title>
        <authorList>
            <person name="Mesny F."/>
            <person name="Miyauchi S."/>
            <person name="Thiergart T."/>
            <person name="Pickel B."/>
            <person name="Atanasova L."/>
            <person name="Karlsson M."/>
            <person name="Huettel B."/>
            <person name="Barry K.W."/>
            <person name="Haridas S."/>
            <person name="Chen C."/>
            <person name="Bauer D."/>
            <person name="Andreopoulos W."/>
            <person name="Pangilinan J."/>
            <person name="LaButti K."/>
            <person name="Riley R."/>
            <person name="Lipzen A."/>
            <person name="Clum A."/>
            <person name="Drula E."/>
            <person name="Henrissat B."/>
            <person name="Kohler A."/>
            <person name="Grigoriev I.V."/>
            <person name="Martin F.M."/>
            <person name="Hacquard S."/>
        </authorList>
    </citation>
    <scope>NUCLEOTIDE SEQUENCE</scope>
    <source>
        <strain evidence="2">MPI-CAGE-CH-0235</strain>
    </source>
</reference>
<keyword evidence="1" id="KW-0732">Signal</keyword>
<dbReference type="EMBL" id="JAGPNK010000002">
    <property type="protein sequence ID" value="KAH7325807.1"/>
    <property type="molecule type" value="Genomic_DNA"/>
</dbReference>
<organism evidence="2 3">
    <name type="scientific">Stachybotrys elegans</name>
    <dbReference type="NCBI Taxonomy" id="80388"/>
    <lineage>
        <taxon>Eukaryota</taxon>
        <taxon>Fungi</taxon>
        <taxon>Dikarya</taxon>
        <taxon>Ascomycota</taxon>
        <taxon>Pezizomycotina</taxon>
        <taxon>Sordariomycetes</taxon>
        <taxon>Hypocreomycetidae</taxon>
        <taxon>Hypocreales</taxon>
        <taxon>Stachybotryaceae</taxon>
        <taxon>Stachybotrys</taxon>
    </lineage>
</organism>
<evidence type="ECO:0000256" key="1">
    <source>
        <dbReference type="SAM" id="SignalP"/>
    </source>
</evidence>
<name>A0A8K0SXF5_9HYPO</name>
<comment type="caution">
    <text evidence="2">The sequence shown here is derived from an EMBL/GenBank/DDBJ whole genome shotgun (WGS) entry which is preliminary data.</text>
</comment>
<dbReference type="AlphaFoldDB" id="A0A8K0SXF5"/>
<gene>
    <name evidence="2" type="ORF">B0I35DRAFT_405153</name>
</gene>
<accession>A0A8K0SXF5</accession>
<evidence type="ECO:0000313" key="2">
    <source>
        <dbReference type="EMBL" id="KAH7325807.1"/>
    </source>
</evidence>
<feature type="signal peptide" evidence="1">
    <location>
        <begin position="1"/>
        <end position="21"/>
    </location>
</feature>
<dbReference type="Proteomes" id="UP000813444">
    <property type="component" value="Unassembled WGS sequence"/>
</dbReference>
<sequence>MHSIKTIAVVCLMGLVSITNAGSRPVNRVFNLADAAPPSWETINDQMKWWGVAYLKDSGFIKQGEDWVGVRDRFLWNSIRMLDQFNPNATLYQALVCHHDVVEFPHHVSALTFPRRLWFEAGGDTKDYDCYFLPFPFEMHFKGRDSVHEAALLIKDWHHCHLATRRKRLICHTKPIPIGKKKGISRW</sequence>
<feature type="chain" id="PRO_5035418218" evidence="1">
    <location>
        <begin position="22"/>
        <end position="187"/>
    </location>
</feature>